<feature type="region of interest" description="Disordered" evidence="1">
    <location>
        <begin position="285"/>
        <end position="306"/>
    </location>
</feature>
<dbReference type="GO" id="GO:0005524">
    <property type="term" value="F:ATP binding"/>
    <property type="evidence" value="ECO:0007669"/>
    <property type="project" value="InterPro"/>
</dbReference>
<evidence type="ECO:0000313" key="4">
    <source>
        <dbReference type="Proteomes" id="UP001215280"/>
    </source>
</evidence>
<dbReference type="SUPFAM" id="SSF52540">
    <property type="entry name" value="P-loop containing nucleoside triphosphate hydrolases"/>
    <property type="match status" value="1"/>
</dbReference>
<gene>
    <name evidence="3" type="ORF">DFH07DRAFT_969146</name>
</gene>
<sequence length="306" mass="34436">MPYKPLAELDMVKLENTSKVLCDLFKVSSLHPHQSQTGYNTLRGISTVLDIPTGGGKTLAFWYPLFYYWAPGNIDDDCQKIVLVVGPLTALMEFQAIGLAQKGNLAENKYRVTLISPEMATSSKFHSTVLSSDLFCNNIISLFLLPVVEELDEEEATSKCLHIEMMNVRIGRWHMYRAQRLKRPLKMDYTRDPWALLLMKLAGINSPQKAQQAFQQYMHESCETEILLAVTAHCQTSMEEDGVLKASKKTNTPFCTQVACELFTQLSATEQAALHTRAAADAKAAKEAYQKSLRHSPSKAPEDRQW</sequence>
<proteinExistence type="predicted"/>
<keyword evidence="4" id="KW-1185">Reference proteome</keyword>
<dbReference type="InterPro" id="IPR027417">
    <property type="entry name" value="P-loop_NTPase"/>
</dbReference>
<feature type="domain" description="DEAD/DEAH-box helicase" evidence="2">
    <location>
        <begin position="32"/>
        <end position="111"/>
    </location>
</feature>
<dbReference type="EMBL" id="JARJLG010000190">
    <property type="protein sequence ID" value="KAJ7730477.1"/>
    <property type="molecule type" value="Genomic_DNA"/>
</dbReference>
<evidence type="ECO:0000256" key="1">
    <source>
        <dbReference type="SAM" id="MobiDB-lite"/>
    </source>
</evidence>
<protein>
    <recommendedName>
        <fullName evidence="2">DEAD/DEAH-box helicase domain-containing protein</fullName>
    </recommendedName>
</protein>
<organism evidence="3 4">
    <name type="scientific">Mycena maculata</name>
    <dbReference type="NCBI Taxonomy" id="230809"/>
    <lineage>
        <taxon>Eukaryota</taxon>
        <taxon>Fungi</taxon>
        <taxon>Dikarya</taxon>
        <taxon>Basidiomycota</taxon>
        <taxon>Agaricomycotina</taxon>
        <taxon>Agaricomycetes</taxon>
        <taxon>Agaricomycetidae</taxon>
        <taxon>Agaricales</taxon>
        <taxon>Marasmiineae</taxon>
        <taxon>Mycenaceae</taxon>
        <taxon>Mycena</taxon>
    </lineage>
</organism>
<name>A0AAD7HYV0_9AGAR</name>
<dbReference type="Proteomes" id="UP001215280">
    <property type="component" value="Unassembled WGS sequence"/>
</dbReference>
<dbReference type="InterPro" id="IPR011545">
    <property type="entry name" value="DEAD/DEAH_box_helicase_dom"/>
</dbReference>
<dbReference type="AlphaFoldDB" id="A0AAD7HYV0"/>
<dbReference type="GO" id="GO:0003676">
    <property type="term" value="F:nucleic acid binding"/>
    <property type="evidence" value="ECO:0007669"/>
    <property type="project" value="InterPro"/>
</dbReference>
<evidence type="ECO:0000313" key="3">
    <source>
        <dbReference type="EMBL" id="KAJ7730477.1"/>
    </source>
</evidence>
<comment type="caution">
    <text evidence="3">The sequence shown here is derived from an EMBL/GenBank/DDBJ whole genome shotgun (WGS) entry which is preliminary data.</text>
</comment>
<dbReference type="Pfam" id="PF00270">
    <property type="entry name" value="DEAD"/>
    <property type="match status" value="1"/>
</dbReference>
<reference evidence="3" key="1">
    <citation type="submission" date="2023-03" db="EMBL/GenBank/DDBJ databases">
        <title>Massive genome expansion in bonnet fungi (Mycena s.s.) driven by repeated elements and novel gene families across ecological guilds.</title>
        <authorList>
            <consortium name="Lawrence Berkeley National Laboratory"/>
            <person name="Harder C.B."/>
            <person name="Miyauchi S."/>
            <person name="Viragh M."/>
            <person name="Kuo A."/>
            <person name="Thoen E."/>
            <person name="Andreopoulos B."/>
            <person name="Lu D."/>
            <person name="Skrede I."/>
            <person name="Drula E."/>
            <person name="Henrissat B."/>
            <person name="Morin E."/>
            <person name="Kohler A."/>
            <person name="Barry K."/>
            <person name="LaButti K."/>
            <person name="Morin E."/>
            <person name="Salamov A."/>
            <person name="Lipzen A."/>
            <person name="Mereny Z."/>
            <person name="Hegedus B."/>
            <person name="Baldrian P."/>
            <person name="Stursova M."/>
            <person name="Weitz H."/>
            <person name="Taylor A."/>
            <person name="Grigoriev I.V."/>
            <person name="Nagy L.G."/>
            <person name="Martin F."/>
            <person name="Kauserud H."/>
        </authorList>
    </citation>
    <scope>NUCLEOTIDE SEQUENCE</scope>
    <source>
        <strain evidence="3">CBHHK188m</strain>
    </source>
</reference>
<evidence type="ECO:0000259" key="2">
    <source>
        <dbReference type="Pfam" id="PF00270"/>
    </source>
</evidence>
<dbReference type="Gene3D" id="3.40.50.300">
    <property type="entry name" value="P-loop containing nucleotide triphosphate hydrolases"/>
    <property type="match status" value="1"/>
</dbReference>
<accession>A0AAD7HYV0</accession>